<keyword evidence="5" id="KW-1185">Reference proteome</keyword>
<evidence type="ECO:0000259" key="3">
    <source>
        <dbReference type="Pfam" id="PF00685"/>
    </source>
</evidence>
<feature type="domain" description="Sulfotransferase" evidence="3">
    <location>
        <begin position="31"/>
        <end position="273"/>
    </location>
</feature>
<evidence type="ECO:0000313" key="5">
    <source>
        <dbReference type="Proteomes" id="UP000658656"/>
    </source>
</evidence>
<dbReference type="Gene3D" id="3.40.50.300">
    <property type="entry name" value="P-loop containing nucleotide triphosphate hydrolases"/>
    <property type="match status" value="1"/>
</dbReference>
<name>A0A8H9MEB8_9PSEU</name>
<proteinExistence type="inferred from homology"/>
<dbReference type="RefSeq" id="WP_145935366.1">
    <property type="nucleotide sequence ID" value="NZ_BNAV01000004.1"/>
</dbReference>
<evidence type="ECO:0000256" key="1">
    <source>
        <dbReference type="ARBA" id="ARBA00005771"/>
    </source>
</evidence>
<dbReference type="Pfam" id="PF00685">
    <property type="entry name" value="Sulfotransfer_1"/>
    <property type="match status" value="1"/>
</dbReference>
<dbReference type="PANTHER" id="PTHR11783">
    <property type="entry name" value="SULFOTRANSFERASE SULT"/>
    <property type="match status" value="1"/>
</dbReference>
<evidence type="ECO:0000256" key="2">
    <source>
        <dbReference type="ARBA" id="ARBA00022679"/>
    </source>
</evidence>
<dbReference type="SUPFAM" id="SSF52540">
    <property type="entry name" value="P-loop containing nucleoside triphosphate hydrolases"/>
    <property type="match status" value="1"/>
</dbReference>
<reference evidence="4" key="2">
    <citation type="submission" date="2020-09" db="EMBL/GenBank/DDBJ databases">
        <authorList>
            <person name="Sun Q."/>
            <person name="Zhou Y."/>
        </authorList>
    </citation>
    <scope>NUCLEOTIDE SEQUENCE</scope>
    <source>
        <strain evidence="4">CGMCC 4.7679</strain>
    </source>
</reference>
<gene>
    <name evidence="4" type="ORF">GCM10017566_37130</name>
</gene>
<comment type="caution">
    <text evidence="4">The sequence shown here is derived from an EMBL/GenBank/DDBJ whole genome shotgun (WGS) entry which is preliminary data.</text>
</comment>
<organism evidence="4 5">
    <name type="scientific">Amycolatopsis bartoniae</name>
    <dbReference type="NCBI Taxonomy" id="941986"/>
    <lineage>
        <taxon>Bacteria</taxon>
        <taxon>Bacillati</taxon>
        <taxon>Actinomycetota</taxon>
        <taxon>Actinomycetes</taxon>
        <taxon>Pseudonocardiales</taxon>
        <taxon>Pseudonocardiaceae</taxon>
        <taxon>Amycolatopsis</taxon>
    </lineage>
</organism>
<keyword evidence="2" id="KW-0808">Transferase</keyword>
<evidence type="ECO:0000313" key="4">
    <source>
        <dbReference type="EMBL" id="GHF60086.1"/>
    </source>
</evidence>
<dbReference type="InterPro" id="IPR027417">
    <property type="entry name" value="P-loop_NTPase"/>
</dbReference>
<dbReference type="EMBL" id="BNAV01000004">
    <property type="protein sequence ID" value="GHF60086.1"/>
    <property type="molecule type" value="Genomic_DNA"/>
</dbReference>
<protein>
    <recommendedName>
        <fullName evidence="3">Sulfotransferase domain-containing protein</fullName>
    </recommendedName>
</protein>
<dbReference type="GO" id="GO:0008146">
    <property type="term" value="F:sulfotransferase activity"/>
    <property type="evidence" value="ECO:0007669"/>
    <property type="project" value="InterPro"/>
</dbReference>
<dbReference type="InterPro" id="IPR000863">
    <property type="entry name" value="Sulfotransferase_dom"/>
</dbReference>
<dbReference type="OrthoDB" id="4127714at2"/>
<accession>A0A8H9MEB8</accession>
<dbReference type="Proteomes" id="UP000658656">
    <property type="component" value="Unassembled WGS sequence"/>
</dbReference>
<reference evidence="4" key="1">
    <citation type="journal article" date="2014" name="Int. J. Syst. Evol. Microbiol.">
        <title>Complete genome sequence of Corynebacterium casei LMG S-19264T (=DSM 44701T), isolated from a smear-ripened cheese.</title>
        <authorList>
            <consortium name="US DOE Joint Genome Institute (JGI-PGF)"/>
            <person name="Walter F."/>
            <person name="Albersmeier A."/>
            <person name="Kalinowski J."/>
            <person name="Ruckert C."/>
        </authorList>
    </citation>
    <scope>NUCLEOTIDE SEQUENCE</scope>
    <source>
        <strain evidence="4">CGMCC 4.7679</strain>
    </source>
</reference>
<comment type="similarity">
    <text evidence="1">Belongs to the sulfotransferase 1 family.</text>
</comment>
<sequence>MKVSVDDGLHQHLVRLFGTVLEENLPRIGHQDVVVVGYPGSGKTILANVLRLLRLNYAYAVTERLSTDGSNEPVSRYADYLQRLDTDPASDGLHRPPPRLIWPRFVKTPLPPQYFNSRSLYGAWALVRDPRDNVYSYYQHLYPQLPASERQTFADWLASSDFLAGRPVDVWHYTYRGWLEQAAEFGRTAVTRFEDLKRDPVGTMDQALRAFDIDVDESALTEAAELSSFEHMRKHEEEVLREEGRAAENGRMVRRGKVGEWREWMTPELWAHFADPDLIATAKAFGYDLSPP</sequence>
<dbReference type="AlphaFoldDB" id="A0A8H9MEB8"/>